<proteinExistence type="predicted"/>
<feature type="compositionally biased region" description="Polar residues" evidence="1">
    <location>
        <begin position="54"/>
        <end position="64"/>
    </location>
</feature>
<sequence length="324" mass="36156">MSTGHFARSQAASAAADEATTSPTNDMMSILLARLDAPDTKFESVHRRLKSRSRGPSSPITETFTVPPPAAVHTAITKETAFKRLSDDATYHDHNAFNTVTRKFTTFSAYAPPPAKPRTPVNEHNNLAKMTAEFDYFLSQPFNPASSVWPSEAFVLALFPKLVTRQACPDRVTPNNMTNSKITLPKFYGTTDPDLHTKLLGVQTQLARNYINFSQWASFASDSCGSTHTSLRDGALHNDFRWHHFVLAVICQDGLEEYASRRDVAFCQCSWPLGTPNEVKVQELLDALEYAPLTHKTTAHRVMEFGELIPQESEANDAHWEKLI</sequence>
<evidence type="ECO:0000313" key="2">
    <source>
        <dbReference type="EMBL" id="CAK7270932.1"/>
    </source>
</evidence>
<evidence type="ECO:0000256" key="1">
    <source>
        <dbReference type="SAM" id="MobiDB-lite"/>
    </source>
</evidence>
<comment type="caution">
    <text evidence="2">The sequence shown here is derived from an EMBL/GenBank/DDBJ whole genome shotgun (WGS) entry which is preliminary data.</text>
</comment>
<evidence type="ECO:0000313" key="3">
    <source>
        <dbReference type="Proteomes" id="UP001642501"/>
    </source>
</evidence>
<feature type="region of interest" description="Disordered" evidence="1">
    <location>
        <begin position="43"/>
        <end position="66"/>
    </location>
</feature>
<feature type="compositionally biased region" description="Low complexity" evidence="1">
    <location>
        <begin position="7"/>
        <end position="22"/>
    </location>
</feature>
<reference evidence="2 3" key="1">
    <citation type="submission" date="2024-01" db="EMBL/GenBank/DDBJ databases">
        <authorList>
            <person name="Allen C."/>
            <person name="Tagirdzhanova G."/>
        </authorList>
    </citation>
    <scope>NUCLEOTIDE SEQUENCE [LARGE SCALE GENOMIC DNA]</scope>
    <source>
        <strain evidence="2 3">CBS 573.63</strain>
    </source>
</reference>
<protein>
    <submittedName>
        <fullName evidence="2">Uncharacterized protein</fullName>
    </submittedName>
</protein>
<gene>
    <name evidence="2" type="ORF">SEPCBS57363_004354</name>
</gene>
<feature type="region of interest" description="Disordered" evidence="1">
    <location>
        <begin position="1"/>
        <end position="22"/>
    </location>
</feature>
<organism evidence="2 3">
    <name type="scientific">Sporothrix epigloea</name>
    <dbReference type="NCBI Taxonomy" id="1892477"/>
    <lineage>
        <taxon>Eukaryota</taxon>
        <taxon>Fungi</taxon>
        <taxon>Dikarya</taxon>
        <taxon>Ascomycota</taxon>
        <taxon>Pezizomycotina</taxon>
        <taxon>Sordariomycetes</taxon>
        <taxon>Sordariomycetidae</taxon>
        <taxon>Ophiostomatales</taxon>
        <taxon>Ophiostomataceae</taxon>
        <taxon>Sporothrix</taxon>
    </lineage>
</organism>
<accession>A0ABP0DVA6</accession>
<name>A0ABP0DVA6_9PEZI</name>
<dbReference type="Proteomes" id="UP001642501">
    <property type="component" value="Unassembled WGS sequence"/>
</dbReference>
<dbReference type="EMBL" id="CAWUOM010000080">
    <property type="protein sequence ID" value="CAK7270932.1"/>
    <property type="molecule type" value="Genomic_DNA"/>
</dbReference>
<keyword evidence="3" id="KW-1185">Reference proteome</keyword>